<evidence type="ECO:0000313" key="2">
    <source>
        <dbReference type="EMBL" id="KKL46360.1"/>
    </source>
</evidence>
<proteinExistence type="predicted"/>
<accession>A0A0F9EN85</accession>
<dbReference type="EMBL" id="LAZR01034059">
    <property type="protein sequence ID" value="KKL46360.1"/>
    <property type="molecule type" value="Genomic_DNA"/>
</dbReference>
<reference evidence="2" key="1">
    <citation type="journal article" date="2015" name="Nature">
        <title>Complex archaea that bridge the gap between prokaryotes and eukaryotes.</title>
        <authorList>
            <person name="Spang A."/>
            <person name="Saw J.H."/>
            <person name="Jorgensen S.L."/>
            <person name="Zaremba-Niedzwiedzka K."/>
            <person name="Martijn J."/>
            <person name="Lind A.E."/>
            <person name="van Eijk R."/>
            <person name="Schleper C."/>
            <person name="Guy L."/>
            <person name="Ettema T.J."/>
        </authorList>
    </citation>
    <scope>NUCLEOTIDE SEQUENCE</scope>
</reference>
<comment type="caution">
    <text evidence="2">The sequence shown here is derived from an EMBL/GenBank/DDBJ whole genome shotgun (WGS) entry which is preliminary data.</text>
</comment>
<evidence type="ECO:0000256" key="1">
    <source>
        <dbReference type="SAM" id="Phobius"/>
    </source>
</evidence>
<protein>
    <submittedName>
        <fullName evidence="2">Uncharacterized protein</fullName>
    </submittedName>
</protein>
<keyword evidence="1" id="KW-1133">Transmembrane helix</keyword>
<sequence>FIYGQHQYEHGPGRLARAEGKFFMGVGLALAAIPLLMAFGKILAPAAKAYPLAAAVAKVGATGLFVYYLASRGVALYDTIQEPDKDFVDVLDRFGFEAGLLVGMAVGMAVARPLTRLVRHVGRRGARVAAGRSSPRRMEAFLVREGITDPALRRLIIEGGLTKAIGKNTPITLQRFRKLFPETIARGKRFLGRLGNVQTRAVTIREAQAIELQGLIPRFEYSAGGRFADIVAVRGYNPVRVIQVVKQLRSGAIAPPEIPAALDLEGALSIPVEFVIGGFR</sequence>
<gene>
    <name evidence="2" type="ORF">LCGC14_2346330</name>
</gene>
<keyword evidence="1" id="KW-0812">Transmembrane</keyword>
<feature type="transmembrane region" description="Helical" evidence="1">
    <location>
        <begin position="22"/>
        <end position="40"/>
    </location>
</feature>
<name>A0A0F9EN85_9ZZZZ</name>
<feature type="transmembrane region" description="Helical" evidence="1">
    <location>
        <begin position="52"/>
        <end position="70"/>
    </location>
</feature>
<dbReference type="AlphaFoldDB" id="A0A0F9EN85"/>
<keyword evidence="1" id="KW-0472">Membrane</keyword>
<organism evidence="2">
    <name type="scientific">marine sediment metagenome</name>
    <dbReference type="NCBI Taxonomy" id="412755"/>
    <lineage>
        <taxon>unclassified sequences</taxon>
        <taxon>metagenomes</taxon>
        <taxon>ecological metagenomes</taxon>
    </lineage>
</organism>
<feature type="non-terminal residue" evidence="2">
    <location>
        <position position="1"/>
    </location>
</feature>